<gene>
    <name evidence="1" type="ORF">BG015_002152</name>
</gene>
<protein>
    <submittedName>
        <fullName evidence="1">Uncharacterized protein</fullName>
    </submittedName>
</protein>
<comment type="caution">
    <text evidence="1">The sequence shown here is derived from an EMBL/GenBank/DDBJ whole genome shotgun (WGS) entry which is preliminary data.</text>
</comment>
<dbReference type="InterPro" id="IPR032675">
    <property type="entry name" value="LRR_dom_sf"/>
</dbReference>
<accession>A0A9P5RSA8</accession>
<proteinExistence type="predicted"/>
<reference evidence="1" key="1">
    <citation type="journal article" date="2020" name="Fungal Divers.">
        <title>Resolving the Mortierellaceae phylogeny through synthesis of multi-gene phylogenetics and phylogenomics.</title>
        <authorList>
            <person name="Vandepol N."/>
            <person name="Liber J."/>
            <person name="Desiro A."/>
            <person name="Na H."/>
            <person name="Kennedy M."/>
            <person name="Barry K."/>
            <person name="Grigoriev I.V."/>
            <person name="Miller A.N."/>
            <person name="O'Donnell K."/>
            <person name="Stajich J.E."/>
            <person name="Bonito G."/>
        </authorList>
    </citation>
    <scope>NUCLEOTIDE SEQUENCE</scope>
    <source>
        <strain evidence="1">NRRL 6426</strain>
    </source>
</reference>
<dbReference type="AlphaFoldDB" id="A0A9P5RSA8"/>
<evidence type="ECO:0000313" key="2">
    <source>
        <dbReference type="Proteomes" id="UP000748756"/>
    </source>
</evidence>
<dbReference type="Gene3D" id="3.80.10.10">
    <property type="entry name" value="Ribonuclease Inhibitor"/>
    <property type="match status" value="1"/>
</dbReference>
<dbReference type="EMBL" id="JAAAUQ010001410">
    <property type="protein sequence ID" value="KAF9139161.1"/>
    <property type="molecule type" value="Genomic_DNA"/>
</dbReference>
<evidence type="ECO:0000313" key="1">
    <source>
        <dbReference type="EMBL" id="KAF9139161.1"/>
    </source>
</evidence>
<dbReference type="Proteomes" id="UP000748756">
    <property type="component" value="Unassembled WGS sequence"/>
</dbReference>
<dbReference type="OrthoDB" id="2421291at2759"/>
<dbReference type="SUPFAM" id="SSF52047">
    <property type="entry name" value="RNI-like"/>
    <property type="match status" value="1"/>
</dbReference>
<organism evidence="1 2">
    <name type="scientific">Linnemannia schmuckeri</name>
    <dbReference type="NCBI Taxonomy" id="64567"/>
    <lineage>
        <taxon>Eukaryota</taxon>
        <taxon>Fungi</taxon>
        <taxon>Fungi incertae sedis</taxon>
        <taxon>Mucoromycota</taxon>
        <taxon>Mortierellomycotina</taxon>
        <taxon>Mortierellomycetes</taxon>
        <taxon>Mortierellales</taxon>
        <taxon>Mortierellaceae</taxon>
        <taxon>Linnemannia</taxon>
    </lineage>
</organism>
<sequence>MDEPASIRVFNIPELVSLITSHLDRDDLSRLLRTSQHMHTHCIPFLFKNLSLQYVNNGGGIFQSIVATLALAKNVQHVRSLVVNKLDAVYLFNCLIDFQETHARVAGVPFVRPRWLPPPDPRTCQLIALPPLKNLTTLRFNMNTIEFPTDCRYIIPSYKSTGAALPQVCWIIRQSPHLAYLEIQSITIQNPGRIRLLTDTIAALDFLKELSLTIISPKEDWLSIGSALFFSCSPTLEKFTTYMEPVSGDGDNGTDPSIETQEWYLQAKEGEKDVQGKQIAAPRRIAPLLKLREATLCDMDTTGSRQDVIAVLEHCPNVETLRLPAISKGDSGADLANLIARLCPRVSSLMTAQIPGGADNELPFKVMEALPEQQVETLFCPGSSFRMDEMAARSIFQRHSTILRNLTLMFCGGIQSKAVQTILVECGALEKFEVRGYDTHGGLLIHLEDAIEKPWACTRVKRFDLTVGVPELELIEDSEPYYRRDPPIVLTPDEEQQFAMLEKLYRQIGMLTEVERLDFRLEWLDEDGFPTQDSAYDTNAFPALLSLGDARTGRPGYLHLLAGLKKLRKLRGSVFMDLEETEETVDCKEVVWMDDHWRNLTIAEFFHNAGNEARDCFLWLKKQREHDPIPLTLGYPEDD</sequence>
<keyword evidence="2" id="KW-1185">Reference proteome</keyword>
<name>A0A9P5RSA8_9FUNG</name>